<evidence type="ECO:0000256" key="1">
    <source>
        <dbReference type="SAM" id="MobiDB-lite"/>
    </source>
</evidence>
<name>A0A9K3KMQ2_9STRA</name>
<protein>
    <recommendedName>
        <fullName evidence="5">Glycosyltransferase family 92 protein</fullName>
    </recommendedName>
</protein>
<reference evidence="3" key="1">
    <citation type="journal article" date="2021" name="Sci. Rep.">
        <title>Diploid genomic architecture of Nitzschia inconspicua, an elite biomass production diatom.</title>
        <authorList>
            <person name="Oliver A."/>
            <person name="Podell S."/>
            <person name="Pinowska A."/>
            <person name="Traller J.C."/>
            <person name="Smith S.R."/>
            <person name="McClure R."/>
            <person name="Beliaev A."/>
            <person name="Bohutskyi P."/>
            <person name="Hill E.A."/>
            <person name="Rabines A."/>
            <person name="Zheng H."/>
            <person name="Allen L.Z."/>
            <person name="Kuo A."/>
            <person name="Grigoriev I.V."/>
            <person name="Allen A.E."/>
            <person name="Hazlebeck D."/>
            <person name="Allen E.E."/>
        </authorList>
    </citation>
    <scope>NUCLEOTIDE SEQUENCE</scope>
    <source>
        <strain evidence="3">Hildebrandi</strain>
    </source>
</reference>
<reference evidence="3" key="2">
    <citation type="submission" date="2021-04" db="EMBL/GenBank/DDBJ databases">
        <authorList>
            <person name="Podell S."/>
        </authorList>
    </citation>
    <scope>NUCLEOTIDE SEQUENCE</scope>
    <source>
        <strain evidence="3">Hildebrandi</strain>
    </source>
</reference>
<evidence type="ECO:0008006" key="5">
    <source>
        <dbReference type="Google" id="ProtNLM"/>
    </source>
</evidence>
<gene>
    <name evidence="3" type="ORF">IV203_005021</name>
</gene>
<feature type="compositionally biased region" description="Acidic residues" evidence="1">
    <location>
        <begin position="125"/>
        <end position="135"/>
    </location>
</feature>
<organism evidence="3 4">
    <name type="scientific">Nitzschia inconspicua</name>
    <dbReference type="NCBI Taxonomy" id="303405"/>
    <lineage>
        <taxon>Eukaryota</taxon>
        <taxon>Sar</taxon>
        <taxon>Stramenopiles</taxon>
        <taxon>Ochrophyta</taxon>
        <taxon>Bacillariophyta</taxon>
        <taxon>Bacillariophyceae</taxon>
        <taxon>Bacillariophycidae</taxon>
        <taxon>Bacillariales</taxon>
        <taxon>Bacillariaceae</taxon>
        <taxon>Nitzschia</taxon>
    </lineage>
</organism>
<feature type="compositionally biased region" description="Basic and acidic residues" evidence="1">
    <location>
        <begin position="113"/>
        <end position="124"/>
    </location>
</feature>
<feature type="region of interest" description="Disordered" evidence="1">
    <location>
        <begin position="62"/>
        <end position="145"/>
    </location>
</feature>
<feature type="compositionally biased region" description="Low complexity" evidence="1">
    <location>
        <begin position="501"/>
        <end position="514"/>
    </location>
</feature>
<dbReference type="InterPro" id="IPR053019">
    <property type="entry name" value="GATA_zinc_finger"/>
</dbReference>
<keyword evidence="2" id="KW-0812">Transmembrane</keyword>
<sequence length="565" mass="65492">MVQPRPVGIGKPISRSNHTFLRRSSTTTSRRGKNPRYCIWLLVVGLCGASLSFYHTVDILSSTTTTSSSGSNNNNNNNNNNEHVVSLSLADFRQSTTSRQQHQNNDSRTTRTINDDNNKNHPSDTDDTFSIDQPEDPISNPPLSDGNSTFSACLLVMDDNHRLTEWLAYHYHVLPLRTLLVAVDPRSKTSPTKVLNRWRKMGLYIEEWNDQQFLKPEIANNVIPDDAELQIKRDRHRIRQKNFYRKCLETFKRMDRTWVTLIDTDEFLMYNHRAERYEEWEQQQQQVHTARQYKGRRIALSQPPPSPADPGGMIRYLHREQVAGHPYFQPPCISCPRLQFGAKESTHDETYYKVPPPILQTADRLDTLRYRKHAERQDFVKNGLSKSILDVSRIDKFPRIQSLHRPIKEICSAPWKDEWSSGLRINHYLGSWEAYSFRDDSRRGGERSYEGWVFKAMDADETDDNIRPWIRGFVETYGPDKSKELLQGSGLPPQGYQPASNPNNNNHNSNNKNNNYDKNALNWTILFLDEILAVNETKGNDNRVAFDSFVRDFHLRKNLSLEGIL</sequence>
<dbReference type="PANTHER" id="PTHR23353">
    <property type="entry name" value="RAB-GAP/TBC-RELATED"/>
    <property type="match status" value="1"/>
</dbReference>
<evidence type="ECO:0000313" key="4">
    <source>
        <dbReference type="Proteomes" id="UP000693970"/>
    </source>
</evidence>
<keyword evidence="4" id="KW-1185">Reference proteome</keyword>
<feature type="transmembrane region" description="Helical" evidence="2">
    <location>
        <begin position="37"/>
        <end position="57"/>
    </location>
</feature>
<feature type="region of interest" description="Disordered" evidence="1">
    <location>
        <begin position="1"/>
        <end position="32"/>
    </location>
</feature>
<evidence type="ECO:0000313" key="3">
    <source>
        <dbReference type="EMBL" id="KAG7345954.1"/>
    </source>
</evidence>
<feature type="compositionally biased region" description="Low complexity" evidence="1">
    <location>
        <begin position="62"/>
        <end position="81"/>
    </location>
</feature>
<dbReference type="AlphaFoldDB" id="A0A9K3KMQ2"/>
<dbReference type="EMBL" id="JAGRRH010000021">
    <property type="protein sequence ID" value="KAG7345954.1"/>
    <property type="molecule type" value="Genomic_DNA"/>
</dbReference>
<keyword evidence="2" id="KW-1133">Transmembrane helix</keyword>
<accession>A0A9K3KMQ2</accession>
<proteinExistence type="predicted"/>
<evidence type="ECO:0000256" key="2">
    <source>
        <dbReference type="SAM" id="Phobius"/>
    </source>
</evidence>
<comment type="caution">
    <text evidence="3">The sequence shown here is derived from an EMBL/GenBank/DDBJ whole genome shotgun (WGS) entry which is preliminary data.</text>
</comment>
<feature type="region of interest" description="Disordered" evidence="1">
    <location>
        <begin position="484"/>
        <end position="514"/>
    </location>
</feature>
<dbReference type="Proteomes" id="UP000693970">
    <property type="component" value="Unassembled WGS sequence"/>
</dbReference>
<dbReference type="OrthoDB" id="40253at2759"/>
<keyword evidence="2" id="KW-0472">Membrane</keyword>
<feature type="compositionally biased region" description="Polar residues" evidence="1">
    <location>
        <begin position="93"/>
        <end position="112"/>
    </location>
</feature>